<gene>
    <name evidence="10" type="ORF">g.3528</name>
</gene>
<reference evidence="10" key="1">
    <citation type="submission" date="2015-12" db="EMBL/GenBank/DDBJ databases">
        <title>De novo transcriptome assembly of four potential Pierce s Disease insect vectors from Arizona vineyards.</title>
        <authorList>
            <person name="Tassone E.E."/>
        </authorList>
    </citation>
    <scope>NUCLEOTIDE SEQUENCE</scope>
</reference>
<dbReference type="PROSITE" id="PS50240">
    <property type="entry name" value="TRYPSIN_DOM"/>
    <property type="match status" value="1"/>
</dbReference>
<dbReference type="InterPro" id="IPR009003">
    <property type="entry name" value="Peptidase_S1_PA"/>
</dbReference>
<comment type="subcellular location">
    <subcellularLocation>
        <location evidence="1">Secreted</location>
    </subcellularLocation>
</comment>
<dbReference type="PRINTS" id="PR00722">
    <property type="entry name" value="CHYMOTRYPSIN"/>
</dbReference>
<proteinExistence type="predicted"/>
<keyword evidence="3 7" id="KW-0645">Protease</keyword>
<feature type="chain" id="PRO_5008581142" description="Peptidase S1 domain-containing protein" evidence="8">
    <location>
        <begin position="26"/>
        <end position="531"/>
    </location>
</feature>
<dbReference type="PANTHER" id="PTHR24260">
    <property type="match status" value="1"/>
</dbReference>
<dbReference type="InterPro" id="IPR018114">
    <property type="entry name" value="TRYPSIN_HIS"/>
</dbReference>
<dbReference type="Pfam" id="PF00089">
    <property type="entry name" value="Trypsin"/>
    <property type="match status" value="1"/>
</dbReference>
<evidence type="ECO:0000256" key="2">
    <source>
        <dbReference type="ARBA" id="ARBA00022525"/>
    </source>
</evidence>
<keyword evidence="5 7" id="KW-0720">Serine protease</keyword>
<feature type="signal peptide" evidence="8">
    <location>
        <begin position="1"/>
        <end position="25"/>
    </location>
</feature>
<dbReference type="AlphaFoldDB" id="A0A1B6DCK7"/>
<protein>
    <recommendedName>
        <fullName evidence="9">Peptidase S1 domain-containing protein</fullName>
    </recommendedName>
</protein>
<dbReference type="SUPFAM" id="SSF50494">
    <property type="entry name" value="Trypsin-like serine proteases"/>
    <property type="match status" value="1"/>
</dbReference>
<dbReference type="EMBL" id="GEDC01013900">
    <property type="protein sequence ID" value="JAS23398.1"/>
    <property type="molecule type" value="Transcribed_RNA"/>
</dbReference>
<dbReference type="InterPro" id="IPR033116">
    <property type="entry name" value="TRYPSIN_SER"/>
</dbReference>
<evidence type="ECO:0000256" key="5">
    <source>
        <dbReference type="ARBA" id="ARBA00022825"/>
    </source>
</evidence>
<dbReference type="FunFam" id="2.40.10.10:FF:000047">
    <property type="entry name" value="Trypsin eta"/>
    <property type="match status" value="1"/>
</dbReference>
<organism evidence="10">
    <name type="scientific">Clastoptera arizonana</name>
    <name type="common">Arizona spittle bug</name>
    <dbReference type="NCBI Taxonomy" id="38151"/>
    <lineage>
        <taxon>Eukaryota</taxon>
        <taxon>Metazoa</taxon>
        <taxon>Ecdysozoa</taxon>
        <taxon>Arthropoda</taxon>
        <taxon>Hexapoda</taxon>
        <taxon>Insecta</taxon>
        <taxon>Pterygota</taxon>
        <taxon>Neoptera</taxon>
        <taxon>Paraneoptera</taxon>
        <taxon>Hemiptera</taxon>
        <taxon>Auchenorrhyncha</taxon>
        <taxon>Cercopoidea</taxon>
        <taxon>Clastopteridae</taxon>
        <taxon>Clastoptera</taxon>
    </lineage>
</organism>
<accession>A0A1B6DCK7</accession>
<evidence type="ECO:0000256" key="4">
    <source>
        <dbReference type="ARBA" id="ARBA00022801"/>
    </source>
</evidence>
<dbReference type="Gene3D" id="2.40.10.10">
    <property type="entry name" value="Trypsin-like serine proteases"/>
    <property type="match status" value="1"/>
</dbReference>
<evidence type="ECO:0000256" key="1">
    <source>
        <dbReference type="ARBA" id="ARBA00004613"/>
    </source>
</evidence>
<dbReference type="PROSITE" id="PS00135">
    <property type="entry name" value="TRYPSIN_SER"/>
    <property type="match status" value="1"/>
</dbReference>
<evidence type="ECO:0000256" key="6">
    <source>
        <dbReference type="ARBA" id="ARBA00023157"/>
    </source>
</evidence>
<dbReference type="GO" id="GO:0004252">
    <property type="term" value="F:serine-type endopeptidase activity"/>
    <property type="evidence" value="ECO:0007669"/>
    <property type="project" value="InterPro"/>
</dbReference>
<keyword evidence="6" id="KW-1015">Disulfide bond</keyword>
<dbReference type="CDD" id="cd00190">
    <property type="entry name" value="Tryp_SPc"/>
    <property type="match status" value="1"/>
</dbReference>
<evidence type="ECO:0000259" key="9">
    <source>
        <dbReference type="PROSITE" id="PS50240"/>
    </source>
</evidence>
<feature type="domain" description="Peptidase S1" evidence="9">
    <location>
        <begin position="284"/>
        <end position="528"/>
    </location>
</feature>
<keyword evidence="2" id="KW-0964">Secreted</keyword>
<dbReference type="PROSITE" id="PS00134">
    <property type="entry name" value="TRYPSIN_HIS"/>
    <property type="match status" value="1"/>
</dbReference>
<evidence type="ECO:0000256" key="3">
    <source>
        <dbReference type="ARBA" id="ARBA00022670"/>
    </source>
</evidence>
<dbReference type="InterPro" id="IPR043504">
    <property type="entry name" value="Peptidase_S1_PA_chymotrypsin"/>
</dbReference>
<dbReference type="InterPro" id="IPR051333">
    <property type="entry name" value="CLIP_Serine_Protease"/>
</dbReference>
<sequence length="531" mass="59262">MDFVSFSSTGPVFIVCLSLLYSLKGYDIPSSISICVPKNKCLDSNYLETQLFCPIGYVYCVETNKDFEIYTTSSKDYLQSRKTKEEISTTATSHFLSKRGLPLGPPQFYVPNNLFGPVYFYPYPSNGYQNQQNMFGSYPINNGKKPISKNKILNADLSKMAGVPQTTQINPNIYFNLPSKVTPNKDSIIFEEREYHLNDPYAESIKRNFEKYMKEKKRLDSSTNAYSADKRMSKYKFHSYPGLKSLKYCEEFKKYVSNSSGNEEWDLLIRPGEKNSCSHPMPLIVGGHKAQHGEFPHMAGIGFDRGHFIEFLCGGSLISPTFVLTAAHCAKTKWGNPVMVRIGVNNINHNNGQNMDIVDIVIHPQYQPPSCYNDIALIKIADGVKLGPDLRPACLPIINAGDKPGHLATATGWGRTGYGKVSSDSLLKVTLQIIGKNECEKYFNDKDSMTRLSTGIETSMICATGYLKKTHDTCQGDSGGPLQSYLPNDECMHQIVGITSFGKLCGKGLPGVYTKVSSFISWIEEIVWPDS</sequence>
<dbReference type="SMART" id="SM00020">
    <property type="entry name" value="Tryp_SPc"/>
    <property type="match status" value="1"/>
</dbReference>
<dbReference type="PANTHER" id="PTHR24260:SF147">
    <property type="entry name" value="EG:BACR7A4.3 PROTEIN-RELATED"/>
    <property type="match status" value="1"/>
</dbReference>
<keyword evidence="8" id="KW-0732">Signal</keyword>
<keyword evidence="4 7" id="KW-0378">Hydrolase</keyword>
<dbReference type="GO" id="GO:0016485">
    <property type="term" value="P:protein processing"/>
    <property type="evidence" value="ECO:0007669"/>
    <property type="project" value="UniProtKB-ARBA"/>
</dbReference>
<dbReference type="InterPro" id="IPR001314">
    <property type="entry name" value="Peptidase_S1A"/>
</dbReference>
<evidence type="ECO:0000313" key="10">
    <source>
        <dbReference type="EMBL" id="JAS23398.1"/>
    </source>
</evidence>
<evidence type="ECO:0000256" key="7">
    <source>
        <dbReference type="RuleBase" id="RU363034"/>
    </source>
</evidence>
<dbReference type="InterPro" id="IPR001254">
    <property type="entry name" value="Trypsin_dom"/>
</dbReference>
<name>A0A1B6DCK7_9HEMI</name>
<dbReference type="GO" id="GO:0005576">
    <property type="term" value="C:extracellular region"/>
    <property type="evidence" value="ECO:0007669"/>
    <property type="project" value="UniProtKB-SubCell"/>
</dbReference>
<evidence type="ECO:0000256" key="8">
    <source>
        <dbReference type="SAM" id="SignalP"/>
    </source>
</evidence>